<dbReference type="KEGG" id="xac:XAC2425"/>
<evidence type="ECO:0000313" key="2">
    <source>
        <dbReference type="Proteomes" id="UP000000576"/>
    </source>
</evidence>
<gene>
    <name evidence="1" type="ordered locus">XAC2425</name>
</gene>
<proteinExistence type="predicted"/>
<name>A0AAI7ZG11_XANAC</name>
<dbReference type="EMBL" id="AE008923">
    <property type="protein sequence ID" value="AAM37277.1"/>
    <property type="molecule type" value="Genomic_DNA"/>
</dbReference>
<reference evidence="1 2" key="1">
    <citation type="journal article" date="2002" name="Nature">
        <title>Comparison of the genomes of two Xanthomonas pathogens with differing host specificities.</title>
        <authorList>
            <person name="da Silva A.C."/>
            <person name="Ferro J.A."/>
            <person name="Reinach F.C."/>
            <person name="Farah C.S."/>
            <person name="Furlan L.R."/>
            <person name="Quaggio R.B."/>
            <person name="Monteiro-Vitorello C.B."/>
            <person name="Van Sluys M.A."/>
            <person name="Almeida N.F."/>
            <person name="Alves L.M."/>
            <person name="do Amaral A.M."/>
            <person name="Bertolini M.C."/>
            <person name="Camargo L.E."/>
            <person name="Camarotte G."/>
            <person name="Cannavan F."/>
            <person name="Cardozo J."/>
            <person name="Chambergo F."/>
            <person name="Ciapina L.P."/>
            <person name="Cicarelli R.M."/>
            <person name="Coutinho L.L."/>
            <person name="Cursino-Santos J.R."/>
            <person name="El-Dorry H."/>
            <person name="Faria J.B."/>
            <person name="Ferreira A.J."/>
            <person name="Ferreira R.C."/>
            <person name="Ferro M.I."/>
            <person name="Formighieri E.F."/>
            <person name="Franco M.C."/>
            <person name="Greggio C.C."/>
            <person name="Gruber A."/>
            <person name="Katsuyama A.M."/>
            <person name="Kishi L.T."/>
            <person name="Leite R.P."/>
            <person name="Lemos E.G."/>
            <person name="Lemos M.V."/>
            <person name="Locali E.C."/>
            <person name="Machado M.A."/>
            <person name="Madeira A.M."/>
            <person name="Martinez-Rossi N.M."/>
            <person name="Martins E.C."/>
            <person name="Meidanis J."/>
            <person name="Menck C.F."/>
            <person name="Miyaki C.Y."/>
            <person name="Moon D.H."/>
            <person name="Moreira L.M."/>
            <person name="Novo M.T."/>
            <person name="Okura V.K."/>
            <person name="Oliveira M.C."/>
            <person name="Oliveira V.R."/>
            <person name="Pereira H.A."/>
            <person name="Rossi A."/>
            <person name="Sena J.A."/>
            <person name="Silva C."/>
            <person name="de Souza R.F."/>
            <person name="Spinola L.A."/>
            <person name="Takita M.A."/>
            <person name="Tamura R.E."/>
            <person name="Teixeira E.C."/>
            <person name="Tezza R.I."/>
            <person name="Trindade dos Santos M."/>
            <person name="Truffi D."/>
            <person name="Tsai S.M."/>
            <person name="White F.F."/>
            <person name="Setubal J.C."/>
            <person name="Kitajima J.P."/>
        </authorList>
    </citation>
    <scope>NUCLEOTIDE SEQUENCE [LARGE SCALE GENOMIC DNA]</scope>
    <source>
        <strain evidence="1 2">306</strain>
    </source>
</reference>
<sequence length="167" mass="19099">MSSWNLLRKGYEKIPLLASANLWGDYLRPPEAIHGNRQGRHMHSSMYSCDRYAVHPLPGSTSPRRPQWTAAGQASGHIRLTNRPQMGDRPRVVADRRRWETTIRLQFVGVFDREAHIVQGCFIALRQRFVGRTHEGIRPLKASDLEPDCIRADTMFSCHVITSIQVV</sequence>
<evidence type="ECO:0000313" key="1">
    <source>
        <dbReference type="EMBL" id="AAM37277.1"/>
    </source>
</evidence>
<organism evidence="1 2">
    <name type="scientific">Xanthomonas axonopodis pv. citri (strain 306)</name>
    <dbReference type="NCBI Taxonomy" id="190486"/>
    <lineage>
        <taxon>Bacteria</taxon>
        <taxon>Pseudomonadati</taxon>
        <taxon>Pseudomonadota</taxon>
        <taxon>Gammaproteobacteria</taxon>
        <taxon>Lysobacterales</taxon>
        <taxon>Lysobacteraceae</taxon>
        <taxon>Xanthomonas</taxon>
    </lineage>
</organism>
<protein>
    <submittedName>
        <fullName evidence="1">Uncharacterized protein</fullName>
    </submittedName>
</protein>
<accession>A0AAI7ZG11</accession>
<dbReference type="Proteomes" id="UP000000576">
    <property type="component" value="Chromosome"/>
</dbReference>
<dbReference type="AlphaFoldDB" id="A0AAI7ZG11"/>